<reference evidence="1 2" key="1">
    <citation type="submission" date="2015-01" db="EMBL/GenBank/DDBJ databases">
        <authorList>
            <person name="Xiang T."/>
            <person name="Song Y."/>
            <person name="Huang L."/>
            <person name="Wang B."/>
            <person name="Wu P."/>
        </authorList>
    </citation>
    <scope>NUCLEOTIDE SEQUENCE [LARGE SCALE GENOMIC DNA]</scope>
    <source>
        <strain evidence="1 2">CcD38</strain>
    </source>
</reference>
<keyword evidence="2" id="KW-1185">Reference proteome</keyword>
<protein>
    <submittedName>
        <fullName evidence="1">Uncharacterized protein</fullName>
    </submittedName>
</protein>
<dbReference type="Gene3D" id="2.160.20.120">
    <property type="match status" value="1"/>
</dbReference>
<gene>
    <name evidence="1" type="ORF">CCAND38_610010</name>
</gene>
<dbReference type="RefSeq" id="WP_042344990.1">
    <property type="nucleotide sequence ID" value="NZ_CDOI01000175.1"/>
</dbReference>
<name>A0A0B7IA48_9FLAO</name>
<proteinExistence type="predicted"/>
<sequence length="232" mass="26452">MKTSNKILMGLGVTLLLFPVFLTLLKNVENKKAPKVFNKYTYDYVPEKLLPFKHLKVVGSYHNMQLAFASSDSAFAFVPQDKSAPRPKFIHHQDTLIVSYENIKTEKNLEYTYFFQVHTPDLQSLTLDKSNFTLDAYPSVENVSLDICMNESHITLQQERKTKDYKNITIEGTKSTILVDTPTKVENMHITLSGKSFLMVKHLDIDNFSATVSSETTVKATESLNDFIQIKT</sequence>
<dbReference type="Proteomes" id="UP000045051">
    <property type="component" value="Unassembled WGS sequence"/>
</dbReference>
<dbReference type="EMBL" id="CDOI01000175">
    <property type="protein sequence ID" value="CEN48605.1"/>
    <property type="molecule type" value="Genomic_DNA"/>
</dbReference>
<evidence type="ECO:0000313" key="2">
    <source>
        <dbReference type="Proteomes" id="UP000045051"/>
    </source>
</evidence>
<accession>A0A0B7IA48</accession>
<organism evidence="1 2">
    <name type="scientific">Capnocytophaga canis</name>
    <dbReference type="NCBI Taxonomy" id="1848903"/>
    <lineage>
        <taxon>Bacteria</taxon>
        <taxon>Pseudomonadati</taxon>
        <taxon>Bacteroidota</taxon>
        <taxon>Flavobacteriia</taxon>
        <taxon>Flavobacteriales</taxon>
        <taxon>Flavobacteriaceae</taxon>
        <taxon>Capnocytophaga</taxon>
    </lineage>
</organism>
<dbReference type="AlphaFoldDB" id="A0A0B7IA48"/>
<evidence type="ECO:0000313" key="1">
    <source>
        <dbReference type="EMBL" id="CEN48605.1"/>
    </source>
</evidence>